<proteinExistence type="predicted"/>
<sequence length="393" mass="44618">MALLSYSAPPKLDNSKYAAMGWPRYLWMKIKLMRLLFVLPFEILVSPVVARSKTKSFKRVVGDTLFRFVTDTLPDVELQYFLGTSVGIYSEWARKERLPITIDELPSEGKLLWIGPKKTEKVILFCHGGAYIAPLQNFMLPFWRFIQLELERRGLEVGIAIMSYSVIPVAHFPTPLWQANQAIKHLTYVENVKPSNLQLVGDSAGGNLVSQILSSMLHPSFSPPIIPPGTRLRGVYMMSPWISMTGAGSRESNEILPSFIENDHTDVLSTDSLLRWGSDVLSGLQNPSFEVPFVDPIRAPSDWYKGLSDVVERVFVSTGEFECLRDADRIFFREKIQPWHGKAEFFELKGGVHNDPFFDFYVGDRPLGARQKLTPIILDWLANGFEDNKVEEN</sequence>
<accession>A0ACC1U489</accession>
<keyword evidence="1" id="KW-0378">Hydrolase</keyword>
<organism evidence="1 2">
    <name type="scientific">Lentinula aff. lateritia</name>
    <dbReference type="NCBI Taxonomy" id="2804960"/>
    <lineage>
        <taxon>Eukaryota</taxon>
        <taxon>Fungi</taxon>
        <taxon>Dikarya</taxon>
        <taxon>Basidiomycota</taxon>
        <taxon>Agaricomycotina</taxon>
        <taxon>Agaricomycetes</taxon>
        <taxon>Agaricomycetidae</taxon>
        <taxon>Agaricales</taxon>
        <taxon>Marasmiineae</taxon>
        <taxon>Omphalotaceae</taxon>
        <taxon>Lentinula</taxon>
    </lineage>
</organism>
<protein>
    <submittedName>
        <fullName evidence="1">Alpha/Beta hydrolase protein</fullName>
    </submittedName>
</protein>
<keyword evidence="2" id="KW-1185">Reference proteome</keyword>
<reference evidence="1" key="1">
    <citation type="submission" date="2022-09" db="EMBL/GenBank/DDBJ databases">
        <title>A Global Phylogenomic Analysis of the Shiitake Genus Lentinula.</title>
        <authorList>
            <consortium name="DOE Joint Genome Institute"/>
            <person name="Sierra-Patev S."/>
            <person name="Min B."/>
            <person name="Naranjo-Ortiz M."/>
            <person name="Looney B."/>
            <person name="Konkel Z."/>
            <person name="Slot J.C."/>
            <person name="Sakamoto Y."/>
            <person name="Steenwyk J.L."/>
            <person name="Rokas A."/>
            <person name="Carro J."/>
            <person name="Camarero S."/>
            <person name="Ferreira P."/>
            <person name="Molpeceres G."/>
            <person name="Ruiz-Duenas F.J."/>
            <person name="Serrano A."/>
            <person name="Henrissat B."/>
            <person name="Drula E."/>
            <person name="Hughes K.W."/>
            <person name="Mata J.L."/>
            <person name="Ishikawa N.K."/>
            <person name="Vargas-Isla R."/>
            <person name="Ushijima S."/>
            <person name="Smith C.A."/>
            <person name="Ahrendt S."/>
            <person name="Andreopoulos W."/>
            <person name="He G."/>
            <person name="Labutti K."/>
            <person name="Lipzen A."/>
            <person name="Ng V."/>
            <person name="Riley R."/>
            <person name="Sandor L."/>
            <person name="Barry K."/>
            <person name="Martinez A.T."/>
            <person name="Xiao Y."/>
            <person name="Gibbons J.G."/>
            <person name="Terashima K."/>
            <person name="Grigoriev I.V."/>
            <person name="Hibbett D.S."/>
        </authorList>
    </citation>
    <scope>NUCLEOTIDE SEQUENCE</scope>
    <source>
        <strain evidence="1">TMI1499</strain>
    </source>
</reference>
<comment type="caution">
    <text evidence="1">The sequence shown here is derived from an EMBL/GenBank/DDBJ whole genome shotgun (WGS) entry which is preliminary data.</text>
</comment>
<evidence type="ECO:0000313" key="1">
    <source>
        <dbReference type="EMBL" id="KAJ3811627.1"/>
    </source>
</evidence>
<name>A0ACC1U489_9AGAR</name>
<dbReference type="Proteomes" id="UP001163835">
    <property type="component" value="Unassembled WGS sequence"/>
</dbReference>
<gene>
    <name evidence="1" type="ORF">F5876DRAFT_75655</name>
</gene>
<dbReference type="EMBL" id="MU795052">
    <property type="protein sequence ID" value="KAJ3811627.1"/>
    <property type="molecule type" value="Genomic_DNA"/>
</dbReference>
<evidence type="ECO:0000313" key="2">
    <source>
        <dbReference type="Proteomes" id="UP001163835"/>
    </source>
</evidence>